<proteinExistence type="predicted"/>
<reference evidence="2" key="1">
    <citation type="submission" date="2012-11" db="EMBL/GenBank/DDBJ databases">
        <authorList>
            <person name="Lucero-Rivera Y.E."/>
            <person name="Tovar-Ramirez D."/>
        </authorList>
    </citation>
    <scope>NUCLEOTIDE SEQUENCE [LARGE SCALE GENOMIC DNA]</scope>
    <source>
        <strain evidence="2">Araruama</strain>
    </source>
</reference>
<evidence type="ECO:0008006" key="3">
    <source>
        <dbReference type="Google" id="ProtNLM"/>
    </source>
</evidence>
<organism evidence="1 2">
    <name type="scientific">Candidatus Magnetoglobus multicellularis str. Araruama</name>
    <dbReference type="NCBI Taxonomy" id="890399"/>
    <lineage>
        <taxon>Bacteria</taxon>
        <taxon>Pseudomonadati</taxon>
        <taxon>Thermodesulfobacteriota</taxon>
        <taxon>Desulfobacteria</taxon>
        <taxon>Desulfobacterales</taxon>
        <taxon>Desulfobacteraceae</taxon>
        <taxon>Candidatus Magnetoglobus</taxon>
    </lineage>
</organism>
<gene>
    <name evidence="1" type="ORF">OMM_03949</name>
</gene>
<dbReference type="EMBL" id="ATBP01000651">
    <property type="protein sequence ID" value="ETR69412.1"/>
    <property type="molecule type" value="Genomic_DNA"/>
</dbReference>
<comment type="caution">
    <text evidence="1">The sequence shown here is derived from an EMBL/GenBank/DDBJ whole genome shotgun (WGS) entry which is preliminary data.</text>
</comment>
<dbReference type="Gene3D" id="3.30.70.100">
    <property type="match status" value="2"/>
</dbReference>
<evidence type="ECO:0000313" key="1">
    <source>
        <dbReference type="EMBL" id="ETR69412.1"/>
    </source>
</evidence>
<accession>A0A1V1P3F5</accession>
<dbReference type="SUPFAM" id="SSF54909">
    <property type="entry name" value="Dimeric alpha+beta barrel"/>
    <property type="match status" value="1"/>
</dbReference>
<sequence length="417" mass="45604">MIRANNQDSFQGPVPEITIADKSTLELSSDLCDDPANMALLMDTLNGSSVSSFGEVNQKQIQRMIAAPTEGPFYMVNLIRYREKAKYPDGRETNLTGREANALYAPVEFLSAIGARVVFMTEVNNQIDGDEILWDDFTIVEYPCPLAFFAMLSDPAFQDRAVHKEAGVERTISIVTDLLPIPSPADPDQSEAAFPPTAEDPAFDLIHVMDFHDIAQYGPNTNEPERTGKEAWQMYQASGQGASADLGHYSTAGLLVQGVFIGDDRTWDEIQIVHMSSKAGFQALLDDETRQEGRYHRLAALQNNYSMIVYPTISEMSDSTSSGDNQLLPVTLDGTGTLCKTDDDCPGNVVNKCLKKDNEFGFCTREGCNAGECQAPYVCCHDCNGFVATMLPFEESACLPSDQVGQLTSAPATCTCD</sequence>
<dbReference type="InterPro" id="IPR011008">
    <property type="entry name" value="Dimeric_a/b-barrel"/>
</dbReference>
<name>A0A1V1P3F5_9BACT</name>
<protein>
    <recommendedName>
        <fullName evidence="3">DUF1330 domain-containing protein</fullName>
    </recommendedName>
</protein>
<dbReference type="Proteomes" id="UP000189670">
    <property type="component" value="Unassembled WGS sequence"/>
</dbReference>
<evidence type="ECO:0000313" key="2">
    <source>
        <dbReference type="Proteomes" id="UP000189670"/>
    </source>
</evidence>
<dbReference type="AlphaFoldDB" id="A0A1V1P3F5"/>